<evidence type="ECO:0000313" key="2">
    <source>
        <dbReference type="Proteomes" id="UP000568751"/>
    </source>
</evidence>
<proteinExistence type="predicted"/>
<dbReference type="EMBL" id="JACCHT010000001">
    <property type="protein sequence ID" value="NYT27608.1"/>
    <property type="molecule type" value="Genomic_DNA"/>
</dbReference>
<sequence length="65" mass="7188">MKNAYNPATIRTPKKNGNVFLMPFLNAEAEAIILINPGLKKSGTINKIKSTLIFLYALKMLSHAI</sequence>
<dbReference type="AlphaFoldDB" id="A0A853F263"/>
<protein>
    <submittedName>
        <fullName evidence="1">Uncharacterized protein</fullName>
    </submittedName>
</protein>
<evidence type="ECO:0000313" key="1">
    <source>
        <dbReference type="EMBL" id="NYT27608.1"/>
    </source>
</evidence>
<name>A0A853F263_9GAMM</name>
<accession>A0A853F263</accession>
<gene>
    <name evidence="1" type="ORF">H0A76_06745</name>
</gene>
<comment type="caution">
    <text evidence="1">The sequence shown here is derived from an EMBL/GenBank/DDBJ whole genome shotgun (WGS) entry which is preliminary data.</text>
</comment>
<organism evidence="1 2">
    <name type="scientific">Candidatus Thiodubiliella endoseptemdiera</name>
    <dbReference type="NCBI Taxonomy" id="2738886"/>
    <lineage>
        <taxon>Bacteria</taxon>
        <taxon>Pseudomonadati</taxon>
        <taxon>Pseudomonadota</taxon>
        <taxon>Gammaproteobacteria</taxon>
        <taxon>Candidatus Pseudothioglobaceae</taxon>
        <taxon>Candidatus Thiodubiliella</taxon>
    </lineage>
</organism>
<dbReference type="Proteomes" id="UP000568751">
    <property type="component" value="Unassembled WGS sequence"/>
</dbReference>
<reference evidence="1 2" key="1">
    <citation type="submission" date="2020-05" db="EMBL/GenBank/DDBJ databases">
        <title>Horizontal transmission and recombination maintain forever young bacterial symbiont genomes.</title>
        <authorList>
            <person name="Russell S.L."/>
            <person name="Pepper-Tunick E."/>
            <person name="Svedberg J."/>
            <person name="Byrne A."/>
            <person name="Ruelas Castillo J."/>
            <person name="Vollmers C."/>
            <person name="Beinart R.A."/>
            <person name="Corbett-Detig R."/>
        </authorList>
    </citation>
    <scope>NUCLEOTIDE SEQUENCE [LARGE SCALE GENOMIC DNA]</scope>
    <source>
        <strain evidence="1">455</strain>
    </source>
</reference>